<dbReference type="GO" id="GO:0010977">
    <property type="term" value="P:negative regulation of neuron projection development"/>
    <property type="evidence" value="ECO:0007669"/>
    <property type="project" value="EnsemblMetazoa"/>
</dbReference>
<evidence type="ECO:0000256" key="5">
    <source>
        <dbReference type="ARBA" id="ARBA00022833"/>
    </source>
</evidence>
<evidence type="ECO:0000256" key="1">
    <source>
        <dbReference type="ARBA" id="ARBA00004123"/>
    </source>
</evidence>
<dbReference type="GO" id="GO:0005634">
    <property type="term" value="C:nucleus"/>
    <property type="evidence" value="ECO:0007669"/>
    <property type="project" value="UniProtKB-SubCell"/>
</dbReference>
<feature type="domain" description="C2H2-type" evidence="12">
    <location>
        <begin position="324"/>
        <end position="351"/>
    </location>
</feature>
<feature type="compositionally biased region" description="Low complexity" evidence="11">
    <location>
        <begin position="193"/>
        <end position="203"/>
    </location>
</feature>
<evidence type="ECO:0000256" key="9">
    <source>
        <dbReference type="ARBA" id="ARBA00023242"/>
    </source>
</evidence>
<evidence type="ECO:0000256" key="10">
    <source>
        <dbReference type="PROSITE-ProRule" id="PRU00042"/>
    </source>
</evidence>
<evidence type="ECO:0000256" key="3">
    <source>
        <dbReference type="ARBA" id="ARBA00022737"/>
    </source>
</evidence>
<dbReference type="EMBL" id="CH933807">
    <property type="protein sequence ID" value="EDW11744.2"/>
    <property type="molecule type" value="Genomic_DNA"/>
</dbReference>
<feature type="region of interest" description="Disordered" evidence="11">
    <location>
        <begin position="657"/>
        <end position="685"/>
    </location>
</feature>
<feature type="region of interest" description="Disordered" evidence="11">
    <location>
        <begin position="750"/>
        <end position="772"/>
    </location>
</feature>
<dbReference type="GO" id="GO:0008270">
    <property type="term" value="F:zinc ion binding"/>
    <property type="evidence" value="ECO:0007669"/>
    <property type="project" value="UniProtKB-KW"/>
</dbReference>
<keyword evidence="7" id="KW-0238">DNA-binding</keyword>
<dbReference type="PROSITE" id="PS50157">
    <property type="entry name" value="ZINC_FINGER_C2H2_2"/>
    <property type="match status" value="8"/>
</dbReference>
<dbReference type="GO" id="GO:0000978">
    <property type="term" value="F:RNA polymerase II cis-regulatory region sequence-specific DNA binding"/>
    <property type="evidence" value="ECO:0007669"/>
    <property type="project" value="TreeGrafter"/>
</dbReference>
<comment type="subcellular location">
    <subcellularLocation>
        <location evidence="1">Nucleus</location>
    </subcellularLocation>
</comment>
<dbReference type="FunFam" id="3.30.160.60:FF:000072">
    <property type="entry name" value="zinc finger protein 143 isoform X1"/>
    <property type="match status" value="1"/>
</dbReference>
<feature type="domain" description="C2H2-type" evidence="12">
    <location>
        <begin position="154"/>
        <end position="181"/>
    </location>
</feature>
<feature type="region of interest" description="Disordered" evidence="11">
    <location>
        <begin position="513"/>
        <end position="532"/>
    </location>
</feature>
<evidence type="ECO:0000256" key="4">
    <source>
        <dbReference type="ARBA" id="ARBA00022771"/>
    </source>
</evidence>
<dbReference type="SMR" id="B4KL83"/>
<feature type="region of interest" description="Disordered" evidence="11">
    <location>
        <begin position="184"/>
        <end position="218"/>
    </location>
</feature>
<feature type="compositionally biased region" description="Low complexity" evidence="11">
    <location>
        <begin position="513"/>
        <end position="529"/>
    </location>
</feature>
<dbReference type="Proteomes" id="UP000009192">
    <property type="component" value="Unassembled WGS sequence"/>
</dbReference>
<feature type="compositionally biased region" description="Low complexity" evidence="11">
    <location>
        <begin position="662"/>
        <end position="685"/>
    </location>
</feature>
<evidence type="ECO:0000313" key="14">
    <source>
        <dbReference type="Proteomes" id="UP000009192"/>
    </source>
</evidence>
<sequence length="855" mass="90318">MTERSNEKKTWSAKPNWIKDVLNKSGTDLVDITKAKAKTTQKKTNAKDSSTTNMVYYPANQLLIKTEQPSQTQFCLQTPLTATGGGGIGVAPPGGQHEHYELLQTPQQRQLQQQQQQQQQYGATTTTASVAASAAATKATIATPRKPNANKPQFKCEQCGMTFGSKSAHTSHTKSHAKNADLAMGLNSGVGNSSTSSSSSSSSAGTTPPIELNEAGLPLGIPKSPTIKPLPNVAAGADPYQCNVCQKTFAVPARLIRHYRTHTGERPFECEFCHKLFSVKENLQVHRRIHTKERPYKCEVCERAFEHSGKLHRHMRIHTGERPHKCSVCEKTFIQSGQLVIHMRTHTGEKPYKCPEPGCGKGFTCSKQLKVHSRTHTGEKPYHCDICFRDFGYNHVLKLHRVQHYGAKCYKCTICDETFKNKKEMEAHIKGHANELPEDEVEAAAAAAAAAAASPAAASTSVASGSPSSIASNSECSNNSPPSSPPAVKKPRQSRGGAKSIAVAAAAAAAPLSPSSVSSTYSPVSSQASTPPQYMATTDALSRDSGVASAQLLPSYAEEDLPTDLSMQQSTAAAAAGAAQQPQMIYYQPQPTSSLVELQPTAAGAGAGAGAGAAAAAAGLTINPALLEAASIARRDHDEVIDNDEDVQQAAWQMMQLRRGHAATAQPQSQSQSQSQPQHQPSVASQPTLLVSDLAANYDDTHEANVLIEHFKRGDLVNHGLHKGYVPVPLYESSLPNPDIVRRVEAAIGLRSSTESPERSSSPESDSLMMADRNVMTLPLRKRKHYMNEGEASNGGGSCSNSAAAAAAAAGGAGGAGAGNESAGSAASGADGGTGNSAGSKVMRMSSVIQFAKAS</sequence>
<keyword evidence="3" id="KW-0677">Repeat</keyword>
<dbReference type="FunFam" id="3.30.160.60:FF:000618">
    <property type="entry name" value="zinc finger protein 341 isoform X1"/>
    <property type="match status" value="1"/>
</dbReference>
<dbReference type="eggNOG" id="KOG1721">
    <property type="taxonomic scope" value="Eukaryota"/>
</dbReference>
<evidence type="ECO:0000256" key="2">
    <source>
        <dbReference type="ARBA" id="ARBA00022723"/>
    </source>
</evidence>
<dbReference type="OrthoDB" id="6591996at2759"/>
<evidence type="ECO:0000259" key="12">
    <source>
        <dbReference type="PROSITE" id="PS50157"/>
    </source>
</evidence>
<dbReference type="GO" id="GO:0045316">
    <property type="term" value="P:negative regulation of compound eye photoreceptor development"/>
    <property type="evidence" value="ECO:0007669"/>
    <property type="project" value="EnsemblMetazoa"/>
</dbReference>
<protein>
    <recommendedName>
        <fullName evidence="12">C2H2-type domain-containing protein</fullName>
    </recommendedName>
</protein>
<dbReference type="PANTHER" id="PTHR23226">
    <property type="entry name" value="ZINC FINGER AND SCAN DOMAIN-CONTAINING"/>
    <property type="match status" value="1"/>
</dbReference>
<dbReference type="InParanoid" id="B4KL83"/>
<dbReference type="GO" id="GO:0000981">
    <property type="term" value="F:DNA-binding transcription factor activity, RNA polymerase II-specific"/>
    <property type="evidence" value="ECO:0007669"/>
    <property type="project" value="TreeGrafter"/>
</dbReference>
<accession>B4KL83</accession>
<gene>
    <name evidence="13" type="primary">Dmoj\GI17314</name>
    <name evidence="13" type="ORF">Dmoj_GI17314</name>
</gene>
<keyword evidence="14" id="KW-1185">Reference proteome</keyword>
<dbReference type="FunFam" id="3.30.160.60:FF:001399">
    <property type="entry name" value="Zinc finger protein"/>
    <property type="match status" value="1"/>
</dbReference>
<feature type="region of interest" description="Disordered" evidence="11">
    <location>
        <begin position="811"/>
        <end position="842"/>
    </location>
</feature>
<feature type="region of interest" description="Disordered" evidence="11">
    <location>
        <begin position="461"/>
        <end position="499"/>
    </location>
</feature>
<keyword evidence="4 10" id="KW-0863">Zinc-finger</keyword>
<dbReference type="AlphaFoldDB" id="B4KL83"/>
<dbReference type="InterPro" id="IPR036236">
    <property type="entry name" value="Znf_C2H2_sf"/>
</dbReference>
<keyword evidence="6" id="KW-0805">Transcription regulation</keyword>
<dbReference type="HOGENOM" id="CLU_014679_0_0_1"/>
<dbReference type="Pfam" id="PF00096">
    <property type="entry name" value="zf-C2H2"/>
    <property type="match status" value="6"/>
</dbReference>
<name>B4KL83_DROMO</name>
<reference evidence="13 14" key="1">
    <citation type="journal article" date="2007" name="Nature">
        <title>Evolution of genes and genomes on the Drosophila phylogeny.</title>
        <authorList>
            <consortium name="Drosophila 12 Genomes Consortium"/>
            <person name="Clark A.G."/>
            <person name="Eisen M.B."/>
            <person name="Smith D.R."/>
            <person name="Bergman C.M."/>
            <person name="Oliver B."/>
            <person name="Markow T.A."/>
            <person name="Kaufman T.C."/>
            <person name="Kellis M."/>
            <person name="Gelbart W."/>
            <person name="Iyer V.N."/>
            <person name="Pollard D.A."/>
            <person name="Sackton T.B."/>
            <person name="Larracuente A.M."/>
            <person name="Singh N.D."/>
            <person name="Abad J.P."/>
            <person name="Abt D.N."/>
            <person name="Adryan B."/>
            <person name="Aguade M."/>
            <person name="Akashi H."/>
            <person name="Anderson W.W."/>
            <person name="Aquadro C.F."/>
            <person name="Ardell D.H."/>
            <person name="Arguello R."/>
            <person name="Artieri C.G."/>
            <person name="Barbash D.A."/>
            <person name="Barker D."/>
            <person name="Barsanti P."/>
            <person name="Batterham P."/>
            <person name="Batzoglou S."/>
            <person name="Begun D."/>
            <person name="Bhutkar A."/>
            <person name="Blanco E."/>
            <person name="Bosak S.A."/>
            <person name="Bradley R.K."/>
            <person name="Brand A.D."/>
            <person name="Brent M.R."/>
            <person name="Brooks A.N."/>
            <person name="Brown R.H."/>
            <person name="Butlin R.K."/>
            <person name="Caggese C."/>
            <person name="Calvi B.R."/>
            <person name="Bernardo de Carvalho A."/>
            <person name="Caspi A."/>
            <person name="Castrezana S."/>
            <person name="Celniker S.E."/>
            <person name="Chang J.L."/>
            <person name="Chapple C."/>
            <person name="Chatterji S."/>
            <person name="Chinwalla A."/>
            <person name="Civetta A."/>
            <person name="Clifton S.W."/>
            <person name="Comeron J.M."/>
            <person name="Costello J.C."/>
            <person name="Coyne J.A."/>
            <person name="Daub J."/>
            <person name="David R.G."/>
            <person name="Delcher A.L."/>
            <person name="Delehaunty K."/>
            <person name="Do C.B."/>
            <person name="Ebling H."/>
            <person name="Edwards K."/>
            <person name="Eickbush T."/>
            <person name="Evans J.D."/>
            <person name="Filipski A."/>
            <person name="Findeiss S."/>
            <person name="Freyhult E."/>
            <person name="Fulton L."/>
            <person name="Fulton R."/>
            <person name="Garcia A.C."/>
            <person name="Gardiner A."/>
            <person name="Garfield D.A."/>
            <person name="Garvin B.E."/>
            <person name="Gibson G."/>
            <person name="Gilbert D."/>
            <person name="Gnerre S."/>
            <person name="Godfrey J."/>
            <person name="Good R."/>
            <person name="Gotea V."/>
            <person name="Gravely B."/>
            <person name="Greenberg A.J."/>
            <person name="Griffiths-Jones S."/>
            <person name="Gross S."/>
            <person name="Guigo R."/>
            <person name="Gustafson E.A."/>
            <person name="Haerty W."/>
            <person name="Hahn M.W."/>
            <person name="Halligan D.L."/>
            <person name="Halpern A.L."/>
            <person name="Halter G.M."/>
            <person name="Han M.V."/>
            <person name="Heger A."/>
            <person name="Hillier L."/>
            <person name="Hinrichs A.S."/>
            <person name="Holmes I."/>
            <person name="Hoskins R.A."/>
            <person name="Hubisz M.J."/>
            <person name="Hultmark D."/>
            <person name="Huntley M.A."/>
            <person name="Jaffe D.B."/>
            <person name="Jagadeeshan S."/>
            <person name="Jeck W.R."/>
            <person name="Johnson J."/>
            <person name="Jones C.D."/>
            <person name="Jordan W.C."/>
            <person name="Karpen G.H."/>
            <person name="Kataoka E."/>
            <person name="Keightley P.D."/>
            <person name="Kheradpour P."/>
            <person name="Kirkness E.F."/>
            <person name="Koerich L.B."/>
            <person name="Kristiansen K."/>
            <person name="Kudrna D."/>
            <person name="Kulathinal R.J."/>
            <person name="Kumar S."/>
            <person name="Kwok R."/>
            <person name="Lander E."/>
            <person name="Langley C.H."/>
            <person name="Lapoint R."/>
            <person name="Lazzaro B.P."/>
            <person name="Lee S.J."/>
            <person name="Levesque L."/>
            <person name="Li R."/>
            <person name="Lin C.F."/>
            <person name="Lin M.F."/>
            <person name="Lindblad-Toh K."/>
            <person name="Llopart A."/>
            <person name="Long M."/>
            <person name="Low L."/>
            <person name="Lozovsky E."/>
            <person name="Lu J."/>
            <person name="Luo M."/>
            <person name="Machado C.A."/>
            <person name="Makalowski W."/>
            <person name="Marzo M."/>
            <person name="Matsuda M."/>
            <person name="Matzkin L."/>
            <person name="McAllister B."/>
            <person name="McBride C.S."/>
            <person name="McKernan B."/>
            <person name="McKernan K."/>
            <person name="Mendez-Lago M."/>
            <person name="Minx P."/>
            <person name="Mollenhauer M.U."/>
            <person name="Montooth K."/>
            <person name="Mount S.M."/>
            <person name="Mu X."/>
            <person name="Myers E."/>
            <person name="Negre B."/>
            <person name="Newfeld S."/>
            <person name="Nielsen R."/>
            <person name="Noor M.A."/>
            <person name="O'Grady P."/>
            <person name="Pachter L."/>
            <person name="Papaceit M."/>
            <person name="Parisi M.J."/>
            <person name="Parisi M."/>
            <person name="Parts L."/>
            <person name="Pedersen J.S."/>
            <person name="Pesole G."/>
            <person name="Phillippy A.M."/>
            <person name="Ponting C.P."/>
            <person name="Pop M."/>
            <person name="Porcelli D."/>
            <person name="Powell J.R."/>
            <person name="Prohaska S."/>
            <person name="Pruitt K."/>
            <person name="Puig M."/>
            <person name="Quesneville H."/>
            <person name="Ram K.R."/>
            <person name="Rand D."/>
            <person name="Rasmussen M.D."/>
            <person name="Reed L.K."/>
            <person name="Reenan R."/>
            <person name="Reily A."/>
            <person name="Remington K.A."/>
            <person name="Rieger T.T."/>
            <person name="Ritchie M.G."/>
            <person name="Robin C."/>
            <person name="Rogers Y.H."/>
            <person name="Rohde C."/>
            <person name="Rozas J."/>
            <person name="Rubenfield M.J."/>
            <person name="Ruiz A."/>
            <person name="Russo S."/>
            <person name="Salzberg S.L."/>
            <person name="Sanchez-Gracia A."/>
            <person name="Saranga D.J."/>
            <person name="Sato H."/>
            <person name="Schaeffer S.W."/>
            <person name="Schatz M.C."/>
            <person name="Schlenke T."/>
            <person name="Schwartz R."/>
            <person name="Segarra C."/>
            <person name="Singh R.S."/>
            <person name="Sirot L."/>
            <person name="Sirota M."/>
            <person name="Sisneros N.B."/>
            <person name="Smith C.D."/>
            <person name="Smith T.F."/>
            <person name="Spieth J."/>
            <person name="Stage D.E."/>
            <person name="Stark A."/>
            <person name="Stephan W."/>
            <person name="Strausberg R.L."/>
            <person name="Strempel S."/>
            <person name="Sturgill D."/>
            <person name="Sutton G."/>
            <person name="Sutton G.G."/>
            <person name="Tao W."/>
            <person name="Teichmann S."/>
            <person name="Tobari Y.N."/>
            <person name="Tomimura Y."/>
            <person name="Tsolas J.M."/>
            <person name="Valente V.L."/>
            <person name="Venter E."/>
            <person name="Venter J.C."/>
            <person name="Vicario S."/>
            <person name="Vieira F.G."/>
            <person name="Vilella A.J."/>
            <person name="Villasante A."/>
            <person name="Walenz B."/>
            <person name="Wang J."/>
            <person name="Wasserman M."/>
            <person name="Watts T."/>
            <person name="Wilson D."/>
            <person name="Wilson R.K."/>
            <person name="Wing R.A."/>
            <person name="Wolfner M.F."/>
            <person name="Wong A."/>
            <person name="Wong G.K."/>
            <person name="Wu C.I."/>
            <person name="Wu G."/>
            <person name="Yamamoto D."/>
            <person name="Yang H.P."/>
            <person name="Yang S.P."/>
            <person name="Yorke J.A."/>
            <person name="Yoshida K."/>
            <person name="Zdobnov E."/>
            <person name="Zhang P."/>
            <person name="Zhang Y."/>
            <person name="Zimin A.V."/>
            <person name="Baldwin J."/>
            <person name="Abdouelleil A."/>
            <person name="Abdulkadir J."/>
            <person name="Abebe A."/>
            <person name="Abera B."/>
            <person name="Abreu J."/>
            <person name="Acer S.C."/>
            <person name="Aftuck L."/>
            <person name="Alexander A."/>
            <person name="An P."/>
            <person name="Anderson E."/>
            <person name="Anderson S."/>
            <person name="Arachi H."/>
            <person name="Azer M."/>
            <person name="Bachantsang P."/>
            <person name="Barry A."/>
            <person name="Bayul T."/>
            <person name="Berlin A."/>
            <person name="Bessette D."/>
            <person name="Bloom T."/>
            <person name="Blye J."/>
            <person name="Boguslavskiy L."/>
            <person name="Bonnet C."/>
            <person name="Boukhgalter B."/>
            <person name="Bourzgui I."/>
            <person name="Brown A."/>
            <person name="Cahill P."/>
            <person name="Channer S."/>
            <person name="Cheshatsang Y."/>
            <person name="Chuda L."/>
            <person name="Citroen M."/>
            <person name="Collymore A."/>
            <person name="Cooke P."/>
            <person name="Costello M."/>
            <person name="D'Aco K."/>
            <person name="Daza R."/>
            <person name="De Haan G."/>
            <person name="DeGray S."/>
            <person name="DeMaso C."/>
            <person name="Dhargay N."/>
            <person name="Dooley K."/>
            <person name="Dooley E."/>
            <person name="Doricent M."/>
            <person name="Dorje P."/>
            <person name="Dorjee K."/>
            <person name="Dupes A."/>
            <person name="Elong R."/>
            <person name="Falk J."/>
            <person name="Farina A."/>
            <person name="Faro S."/>
            <person name="Ferguson D."/>
            <person name="Fisher S."/>
            <person name="Foley C.D."/>
            <person name="Franke A."/>
            <person name="Friedrich D."/>
            <person name="Gadbois L."/>
            <person name="Gearin G."/>
            <person name="Gearin C.R."/>
            <person name="Giannoukos G."/>
            <person name="Goode T."/>
            <person name="Graham J."/>
            <person name="Grandbois E."/>
            <person name="Grewal S."/>
            <person name="Gyaltsen K."/>
            <person name="Hafez N."/>
            <person name="Hagos B."/>
            <person name="Hall J."/>
            <person name="Henson C."/>
            <person name="Hollinger A."/>
            <person name="Honan T."/>
            <person name="Huard M.D."/>
            <person name="Hughes L."/>
            <person name="Hurhula B."/>
            <person name="Husby M.E."/>
            <person name="Kamat A."/>
            <person name="Kanga B."/>
            <person name="Kashin S."/>
            <person name="Khazanovich D."/>
            <person name="Kisner P."/>
            <person name="Lance K."/>
            <person name="Lara M."/>
            <person name="Lee W."/>
            <person name="Lennon N."/>
            <person name="Letendre F."/>
            <person name="LeVine R."/>
            <person name="Lipovsky A."/>
            <person name="Liu X."/>
            <person name="Liu J."/>
            <person name="Liu S."/>
            <person name="Lokyitsang T."/>
            <person name="Lokyitsang Y."/>
            <person name="Lubonja R."/>
            <person name="Lui A."/>
            <person name="MacDonald P."/>
            <person name="Magnisalis V."/>
            <person name="Maru K."/>
            <person name="Matthews C."/>
            <person name="McCusker W."/>
            <person name="McDonough S."/>
            <person name="Mehta T."/>
            <person name="Meldrim J."/>
            <person name="Meneus L."/>
            <person name="Mihai O."/>
            <person name="Mihalev A."/>
            <person name="Mihova T."/>
            <person name="Mittelman R."/>
            <person name="Mlenga V."/>
            <person name="Montmayeur A."/>
            <person name="Mulrain L."/>
            <person name="Navidi A."/>
            <person name="Naylor J."/>
            <person name="Negash T."/>
            <person name="Nguyen T."/>
            <person name="Nguyen N."/>
            <person name="Nicol R."/>
            <person name="Norbu C."/>
            <person name="Norbu N."/>
            <person name="Novod N."/>
            <person name="O'Neill B."/>
            <person name="Osman S."/>
            <person name="Markiewicz E."/>
            <person name="Oyono O.L."/>
            <person name="Patti C."/>
            <person name="Phunkhang P."/>
            <person name="Pierre F."/>
            <person name="Priest M."/>
            <person name="Raghuraman S."/>
            <person name="Rege F."/>
            <person name="Reyes R."/>
            <person name="Rise C."/>
            <person name="Rogov P."/>
            <person name="Ross K."/>
            <person name="Ryan E."/>
            <person name="Settipalli S."/>
            <person name="Shea T."/>
            <person name="Sherpa N."/>
            <person name="Shi L."/>
            <person name="Shih D."/>
            <person name="Sparrow T."/>
            <person name="Spaulding J."/>
            <person name="Stalker J."/>
            <person name="Stange-Thomann N."/>
            <person name="Stavropoulos S."/>
            <person name="Stone C."/>
            <person name="Strader C."/>
            <person name="Tesfaye S."/>
            <person name="Thomson T."/>
            <person name="Thoulutsang Y."/>
            <person name="Thoulutsang D."/>
            <person name="Topham K."/>
            <person name="Topping I."/>
            <person name="Tsamla T."/>
            <person name="Vassiliev H."/>
            <person name="Vo A."/>
            <person name="Wangchuk T."/>
            <person name="Wangdi T."/>
            <person name="Weiand M."/>
            <person name="Wilkinson J."/>
            <person name="Wilson A."/>
            <person name="Yadav S."/>
            <person name="Young G."/>
            <person name="Yu Q."/>
            <person name="Zembek L."/>
            <person name="Zhong D."/>
            <person name="Zimmer A."/>
            <person name="Zwirko Z."/>
            <person name="Jaffe D.B."/>
            <person name="Alvarez P."/>
            <person name="Brockman W."/>
            <person name="Butler J."/>
            <person name="Chin C."/>
            <person name="Gnerre S."/>
            <person name="Grabherr M."/>
            <person name="Kleber M."/>
            <person name="Mauceli E."/>
            <person name="MacCallum I."/>
        </authorList>
    </citation>
    <scope>NUCLEOTIDE SEQUENCE [LARGE SCALE GENOMIC DNA]</scope>
    <source>
        <strain evidence="14">Tucson 15081-1352.22</strain>
    </source>
</reference>
<feature type="domain" description="C2H2-type" evidence="12">
    <location>
        <begin position="352"/>
        <end position="381"/>
    </location>
</feature>
<keyword evidence="8" id="KW-0804">Transcription</keyword>
<keyword evidence="9" id="KW-0539">Nucleus</keyword>
<organism evidence="13 14">
    <name type="scientific">Drosophila mojavensis</name>
    <name type="common">Fruit fly</name>
    <dbReference type="NCBI Taxonomy" id="7230"/>
    <lineage>
        <taxon>Eukaryota</taxon>
        <taxon>Metazoa</taxon>
        <taxon>Ecdysozoa</taxon>
        <taxon>Arthropoda</taxon>
        <taxon>Hexapoda</taxon>
        <taxon>Insecta</taxon>
        <taxon>Pterygota</taxon>
        <taxon>Neoptera</taxon>
        <taxon>Endopterygota</taxon>
        <taxon>Diptera</taxon>
        <taxon>Brachycera</taxon>
        <taxon>Muscomorpha</taxon>
        <taxon>Ephydroidea</taxon>
        <taxon>Drosophilidae</taxon>
        <taxon>Drosophila</taxon>
    </lineage>
</organism>
<feature type="compositionally biased region" description="Low complexity" evidence="11">
    <location>
        <begin position="751"/>
        <end position="767"/>
    </location>
</feature>
<feature type="compositionally biased region" description="Low complexity" evidence="11">
    <location>
        <begin position="461"/>
        <end position="481"/>
    </location>
</feature>
<evidence type="ECO:0000256" key="7">
    <source>
        <dbReference type="ARBA" id="ARBA00023125"/>
    </source>
</evidence>
<dbReference type="SUPFAM" id="SSF57667">
    <property type="entry name" value="beta-beta-alpha zinc fingers"/>
    <property type="match status" value="4"/>
</dbReference>
<feature type="domain" description="C2H2-type" evidence="12">
    <location>
        <begin position="296"/>
        <end position="323"/>
    </location>
</feature>
<feature type="domain" description="C2H2-type" evidence="12">
    <location>
        <begin position="382"/>
        <end position="409"/>
    </location>
</feature>
<feature type="domain" description="C2H2-type" evidence="12">
    <location>
        <begin position="240"/>
        <end position="267"/>
    </location>
</feature>
<evidence type="ECO:0000313" key="13">
    <source>
        <dbReference type="EMBL" id="EDW11744.2"/>
    </source>
</evidence>
<dbReference type="PANTHER" id="PTHR23226:SF371">
    <property type="entry name" value="ZINC FINGER PROTEIN 112-LIKE PROTEIN"/>
    <property type="match status" value="1"/>
</dbReference>
<dbReference type="GO" id="GO:0005829">
    <property type="term" value="C:cytosol"/>
    <property type="evidence" value="ECO:0007669"/>
    <property type="project" value="EnsemblMetazoa"/>
</dbReference>
<evidence type="ECO:0000256" key="6">
    <source>
        <dbReference type="ARBA" id="ARBA00023015"/>
    </source>
</evidence>
<keyword evidence="2" id="KW-0479">Metal-binding</keyword>
<dbReference type="InterPro" id="IPR013087">
    <property type="entry name" value="Znf_C2H2_type"/>
</dbReference>
<dbReference type="FunFam" id="3.30.160.60:FF:000624">
    <property type="entry name" value="zinc finger protein 697"/>
    <property type="match status" value="1"/>
</dbReference>
<dbReference type="KEGG" id="dmo:Dmoj_GI17314"/>
<feature type="domain" description="C2H2-type" evidence="12">
    <location>
        <begin position="410"/>
        <end position="437"/>
    </location>
</feature>
<dbReference type="FunFam" id="3.30.160.60:FF:001855">
    <property type="entry name" value="Uncharacterized protein, isoform B"/>
    <property type="match status" value="1"/>
</dbReference>
<proteinExistence type="predicted"/>
<keyword evidence="5" id="KW-0862">Zinc</keyword>
<dbReference type="PROSITE" id="PS00028">
    <property type="entry name" value="ZINC_FINGER_C2H2_1"/>
    <property type="match status" value="8"/>
</dbReference>
<dbReference type="GO" id="GO:0042594">
    <property type="term" value="P:response to starvation"/>
    <property type="evidence" value="ECO:0007669"/>
    <property type="project" value="EnsemblMetazoa"/>
</dbReference>
<evidence type="ECO:0000256" key="8">
    <source>
        <dbReference type="ARBA" id="ARBA00023163"/>
    </source>
</evidence>
<dbReference type="Gene3D" id="3.30.160.60">
    <property type="entry name" value="Classic Zinc Finger"/>
    <property type="match status" value="7"/>
</dbReference>
<dbReference type="GO" id="GO:0035075">
    <property type="term" value="P:response to ecdysone"/>
    <property type="evidence" value="ECO:0007669"/>
    <property type="project" value="EnsemblMetazoa"/>
</dbReference>
<dbReference type="GO" id="GO:0007552">
    <property type="term" value="P:metamorphosis"/>
    <property type="evidence" value="ECO:0007669"/>
    <property type="project" value="EnsemblMetazoa"/>
</dbReference>
<evidence type="ECO:0000256" key="11">
    <source>
        <dbReference type="SAM" id="MobiDB-lite"/>
    </source>
</evidence>
<feature type="domain" description="C2H2-type" evidence="12">
    <location>
        <begin position="268"/>
        <end position="295"/>
    </location>
</feature>
<feature type="compositionally biased region" description="Low complexity" evidence="11">
    <location>
        <begin position="819"/>
        <end position="829"/>
    </location>
</feature>
<dbReference type="SMART" id="SM00355">
    <property type="entry name" value="ZnF_C2H2"/>
    <property type="match status" value="8"/>
</dbReference>
<dbReference type="FunCoup" id="B4KL83">
    <property type="interactions" value="292"/>
</dbReference>